<proteinExistence type="inferred from homology"/>
<name>A0A372M8B4_9ACTN</name>
<keyword evidence="7" id="KW-1185">Reference proteome</keyword>
<dbReference type="Proteomes" id="UP000263094">
    <property type="component" value="Unassembled WGS sequence"/>
</dbReference>
<keyword evidence="1 4" id="KW-0732">Signal</keyword>
<dbReference type="Pfam" id="PF26580">
    <property type="entry name" value="Mtb12_C"/>
    <property type="match status" value="1"/>
</dbReference>
<gene>
    <name evidence="6" type="ORF">DY218_08820</name>
</gene>
<dbReference type="EMBL" id="QUAK01000045">
    <property type="protein sequence ID" value="RFU87079.1"/>
    <property type="molecule type" value="Genomic_DNA"/>
</dbReference>
<evidence type="ECO:0000256" key="1">
    <source>
        <dbReference type="ARBA" id="ARBA00022729"/>
    </source>
</evidence>
<evidence type="ECO:0000256" key="4">
    <source>
        <dbReference type="SAM" id="SignalP"/>
    </source>
</evidence>
<reference evidence="6 7" key="1">
    <citation type="submission" date="2018-08" db="EMBL/GenBank/DDBJ databases">
        <title>Isolation, diversity and antifungal activity of Actinobacteria from wheat.</title>
        <authorList>
            <person name="Han C."/>
        </authorList>
    </citation>
    <scope>NUCLEOTIDE SEQUENCE [LARGE SCALE GENOMIC DNA]</scope>
    <source>
        <strain evidence="6 7">NEAU-YY421</strain>
    </source>
</reference>
<dbReference type="RefSeq" id="WP_128555371.1">
    <property type="nucleotide sequence ID" value="NZ_QUAK01000045.1"/>
</dbReference>
<comment type="similarity">
    <text evidence="2">Belongs to the MTB12 family.</text>
</comment>
<sequence>MDLGTTGRRTRRTRTTAWAAAAILLAGAGLTACGDDSGGGGDAPPPEPSVEETADGGANGGDTPDAEAPDEDAPDTDATAPADPAAAEKEVKENWEKFFDPKTAMKDKEELLENGAKMRKVLQSFNGDERGQQVQAKADEVEFTSATDADVTYTLSLEGATVMPDASGTAVLQDDTWKVSVKTLCALVQLSGNESPGPGC</sequence>
<dbReference type="OrthoDB" id="4548368at2"/>
<organism evidence="6 7">
    <name type="scientific">Streptomyces triticagri</name>
    <dbReference type="NCBI Taxonomy" id="2293568"/>
    <lineage>
        <taxon>Bacteria</taxon>
        <taxon>Bacillati</taxon>
        <taxon>Actinomycetota</taxon>
        <taxon>Actinomycetes</taxon>
        <taxon>Kitasatosporales</taxon>
        <taxon>Streptomycetaceae</taxon>
        <taxon>Streptomyces</taxon>
    </lineage>
</organism>
<feature type="compositionally biased region" description="Acidic residues" evidence="3">
    <location>
        <begin position="64"/>
        <end position="75"/>
    </location>
</feature>
<comment type="caution">
    <text evidence="6">The sequence shown here is derived from an EMBL/GenBank/DDBJ whole genome shotgun (WGS) entry which is preliminary data.</text>
</comment>
<feature type="compositionally biased region" description="Basic and acidic residues" evidence="3">
    <location>
        <begin position="86"/>
        <end position="101"/>
    </location>
</feature>
<evidence type="ECO:0000256" key="2">
    <source>
        <dbReference type="ARBA" id="ARBA00093774"/>
    </source>
</evidence>
<dbReference type="AlphaFoldDB" id="A0A372M8B4"/>
<feature type="chain" id="PRO_5039365058" description="Low molecular weight antigen MTB12-like C-terminal domain-containing protein" evidence="4">
    <location>
        <begin position="35"/>
        <end position="200"/>
    </location>
</feature>
<evidence type="ECO:0000256" key="3">
    <source>
        <dbReference type="SAM" id="MobiDB-lite"/>
    </source>
</evidence>
<feature type="signal peptide" evidence="4">
    <location>
        <begin position="1"/>
        <end position="34"/>
    </location>
</feature>
<accession>A0A372M8B4</accession>
<feature type="compositionally biased region" description="Low complexity" evidence="3">
    <location>
        <begin position="76"/>
        <end position="85"/>
    </location>
</feature>
<feature type="region of interest" description="Disordered" evidence="3">
    <location>
        <begin position="30"/>
        <end position="101"/>
    </location>
</feature>
<evidence type="ECO:0000313" key="6">
    <source>
        <dbReference type="EMBL" id="RFU87079.1"/>
    </source>
</evidence>
<protein>
    <recommendedName>
        <fullName evidence="5">Low molecular weight antigen MTB12-like C-terminal domain-containing protein</fullName>
    </recommendedName>
</protein>
<evidence type="ECO:0000313" key="7">
    <source>
        <dbReference type="Proteomes" id="UP000263094"/>
    </source>
</evidence>
<evidence type="ECO:0000259" key="5">
    <source>
        <dbReference type="Pfam" id="PF26580"/>
    </source>
</evidence>
<dbReference type="InterPro" id="IPR058644">
    <property type="entry name" value="Mtb12-like_C"/>
</dbReference>
<feature type="domain" description="Low molecular weight antigen MTB12-like C-terminal" evidence="5">
    <location>
        <begin position="84"/>
        <end position="194"/>
    </location>
</feature>